<gene>
    <name evidence="1" type="ORF">F5148DRAFT_1237872</name>
</gene>
<name>A0ACC0TY32_9AGAM</name>
<dbReference type="EMBL" id="JAGFNK010000355">
    <property type="protein sequence ID" value="KAI9451900.1"/>
    <property type="molecule type" value="Genomic_DNA"/>
</dbReference>
<keyword evidence="2" id="KW-1185">Reference proteome</keyword>
<organism evidence="1 2">
    <name type="scientific">Russula earlei</name>
    <dbReference type="NCBI Taxonomy" id="71964"/>
    <lineage>
        <taxon>Eukaryota</taxon>
        <taxon>Fungi</taxon>
        <taxon>Dikarya</taxon>
        <taxon>Basidiomycota</taxon>
        <taxon>Agaricomycotina</taxon>
        <taxon>Agaricomycetes</taxon>
        <taxon>Russulales</taxon>
        <taxon>Russulaceae</taxon>
        <taxon>Russula</taxon>
    </lineage>
</organism>
<reference evidence="1" key="1">
    <citation type="submission" date="2021-03" db="EMBL/GenBank/DDBJ databases">
        <title>Evolutionary priming and transition to the ectomycorrhizal habit in an iconic lineage of mushroom-forming fungi: is preadaptation a requirement?</title>
        <authorList>
            <consortium name="DOE Joint Genome Institute"/>
            <person name="Looney B.P."/>
            <person name="Miyauchi S."/>
            <person name="Morin E."/>
            <person name="Drula E."/>
            <person name="Courty P.E."/>
            <person name="Chicoki N."/>
            <person name="Fauchery L."/>
            <person name="Kohler A."/>
            <person name="Kuo A."/>
            <person name="LaButti K."/>
            <person name="Pangilinan J."/>
            <person name="Lipzen A."/>
            <person name="Riley R."/>
            <person name="Andreopoulos W."/>
            <person name="He G."/>
            <person name="Johnson J."/>
            <person name="Barry K.W."/>
            <person name="Grigoriev I.V."/>
            <person name="Nagy L."/>
            <person name="Hibbett D."/>
            <person name="Henrissat B."/>
            <person name="Matheny P.B."/>
            <person name="Labbe J."/>
            <person name="Martin A.F."/>
        </authorList>
    </citation>
    <scope>NUCLEOTIDE SEQUENCE</scope>
    <source>
        <strain evidence="1">BPL698</strain>
    </source>
</reference>
<dbReference type="Proteomes" id="UP001207468">
    <property type="component" value="Unassembled WGS sequence"/>
</dbReference>
<proteinExistence type="predicted"/>
<evidence type="ECO:0000313" key="2">
    <source>
        <dbReference type="Proteomes" id="UP001207468"/>
    </source>
</evidence>
<sequence length="178" mass="19619">MQPVAAAHMHGLVLADWTTCNMALREYPDPWRPLSQCTVSDVITQLESNSTLCHDSGVMQGFGQRPPSLLYGGFGDFMDVFNCPDDALNVDARHNDLEMSVDSFAKPMTAFYRNEANRKSRKKLCSIFSLHDGGCPKLIVAVIGSGCSDGHYHGPHGAASCIVEFENRARRRQVDTRG</sequence>
<comment type="caution">
    <text evidence="1">The sequence shown here is derived from an EMBL/GenBank/DDBJ whole genome shotgun (WGS) entry which is preliminary data.</text>
</comment>
<accession>A0ACC0TY32</accession>
<evidence type="ECO:0000313" key="1">
    <source>
        <dbReference type="EMBL" id="KAI9451900.1"/>
    </source>
</evidence>
<protein>
    <submittedName>
        <fullName evidence="1">Uncharacterized protein</fullName>
    </submittedName>
</protein>